<gene>
    <name evidence="3" type="ORF">BJX63DRAFT_439482</name>
</gene>
<organism evidence="3 4">
    <name type="scientific">Aspergillus granulosus</name>
    <dbReference type="NCBI Taxonomy" id="176169"/>
    <lineage>
        <taxon>Eukaryota</taxon>
        <taxon>Fungi</taxon>
        <taxon>Dikarya</taxon>
        <taxon>Ascomycota</taxon>
        <taxon>Pezizomycotina</taxon>
        <taxon>Eurotiomycetes</taxon>
        <taxon>Eurotiomycetidae</taxon>
        <taxon>Eurotiales</taxon>
        <taxon>Aspergillaceae</taxon>
        <taxon>Aspergillus</taxon>
        <taxon>Aspergillus subgen. Nidulantes</taxon>
    </lineage>
</organism>
<dbReference type="Pfam" id="PF00106">
    <property type="entry name" value="adh_short"/>
    <property type="match status" value="1"/>
</dbReference>
<dbReference type="InterPro" id="IPR002347">
    <property type="entry name" value="SDR_fam"/>
</dbReference>
<accession>A0ABR4GYS9</accession>
<protein>
    <recommendedName>
        <fullName evidence="5">Short-chain dehydrogenases/reductase</fullName>
    </recommendedName>
</protein>
<keyword evidence="4" id="KW-1185">Reference proteome</keyword>
<feature type="transmembrane region" description="Helical" evidence="2">
    <location>
        <begin position="20"/>
        <end position="42"/>
    </location>
</feature>
<name>A0ABR4GYS9_9EURO</name>
<dbReference type="PANTHER" id="PTHR47534">
    <property type="entry name" value="YALI0E05731P"/>
    <property type="match status" value="1"/>
</dbReference>
<dbReference type="Proteomes" id="UP001610334">
    <property type="component" value="Unassembled WGS sequence"/>
</dbReference>
<comment type="caution">
    <text evidence="3">The sequence shown here is derived from an EMBL/GenBank/DDBJ whole genome shotgun (WGS) entry which is preliminary data.</text>
</comment>
<dbReference type="InterPro" id="IPR036291">
    <property type="entry name" value="NAD(P)-bd_dom_sf"/>
</dbReference>
<evidence type="ECO:0000313" key="3">
    <source>
        <dbReference type="EMBL" id="KAL2808336.1"/>
    </source>
</evidence>
<dbReference type="PANTHER" id="PTHR47534:SF3">
    <property type="entry name" value="ALCOHOL DEHYDROGENASE-LIKE C-TERMINAL DOMAIN-CONTAINING PROTEIN"/>
    <property type="match status" value="1"/>
</dbReference>
<evidence type="ECO:0008006" key="5">
    <source>
        <dbReference type="Google" id="ProtNLM"/>
    </source>
</evidence>
<evidence type="ECO:0000256" key="2">
    <source>
        <dbReference type="SAM" id="Phobius"/>
    </source>
</evidence>
<keyword evidence="2" id="KW-0812">Transmembrane</keyword>
<proteinExistence type="predicted"/>
<evidence type="ECO:0000256" key="1">
    <source>
        <dbReference type="ARBA" id="ARBA00023002"/>
    </source>
</evidence>
<evidence type="ECO:0000313" key="4">
    <source>
        <dbReference type="Proteomes" id="UP001610334"/>
    </source>
</evidence>
<dbReference type="SUPFAM" id="SSF51735">
    <property type="entry name" value="NAD(P)-binding Rossmann-fold domains"/>
    <property type="match status" value="1"/>
</dbReference>
<sequence>MVALSDILYSNAKVSSSFPPGLVALFVGATSGIGAATLKAFAKYTRKPRAYFIGRSQEAADAVISECRTLNPEGEYIFIAGDVSLIKVVDQICAQIQSLEPYLNILFLSQGVARFDRAETSENLHIITSLIYYSRTRFITRLLPLLKSAPVHRRVVTVGGGSLEGTLDPSDFPALRIPFQQLRGHLITLVTLGLESVAKNAPQVSFIHDYPGGVDTPLTQHMITLTGGRPGIKGEIAHELITAEESGERHLYLLTSPRYPAAGEMEGTVSLGSGLGGVVRGTDGQLGSGVYSVGMEGESASPDTLEFLAGLRGEGMIEKVWKHTDDEFKRIAGEGVDL</sequence>
<keyword evidence="2" id="KW-1133">Transmembrane helix</keyword>
<keyword evidence="1" id="KW-0560">Oxidoreductase</keyword>
<reference evidence="3 4" key="1">
    <citation type="submission" date="2024-07" db="EMBL/GenBank/DDBJ databases">
        <title>Section-level genome sequencing and comparative genomics of Aspergillus sections Usti and Cavernicolus.</title>
        <authorList>
            <consortium name="Lawrence Berkeley National Laboratory"/>
            <person name="Nybo J.L."/>
            <person name="Vesth T.C."/>
            <person name="Theobald S."/>
            <person name="Frisvad J.C."/>
            <person name="Larsen T.O."/>
            <person name="Kjaerboelling I."/>
            <person name="Rothschild-Mancinelli K."/>
            <person name="Lyhne E.K."/>
            <person name="Kogle M.E."/>
            <person name="Barry K."/>
            <person name="Clum A."/>
            <person name="Na H."/>
            <person name="Ledsgaard L."/>
            <person name="Lin J."/>
            <person name="Lipzen A."/>
            <person name="Kuo A."/>
            <person name="Riley R."/>
            <person name="Mondo S."/>
            <person name="Labutti K."/>
            <person name="Haridas S."/>
            <person name="Pangalinan J."/>
            <person name="Salamov A.A."/>
            <person name="Simmons B.A."/>
            <person name="Magnuson J.K."/>
            <person name="Chen J."/>
            <person name="Drula E."/>
            <person name="Henrissat B."/>
            <person name="Wiebenga A."/>
            <person name="Lubbers R.J."/>
            <person name="Gomes A.C."/>
            <person name="Makela M.R."/>
            <person name="Stajich J."/>
            <person name="Grigoriev I.V."/>
            <person name="Mortensen U.H."/>
            <person name="De Vries R.P."/>
            <person name="Baker S.E."/>
            <person name="Andersen M.R."/>
        </authorList>
    </citation>
    <scope>NUCLEOTIDE SEQUENCE [LARGE SCALE GENOMIC DNA]</scope>
    <source>
        <strain evidence="3 4">CBS 588.65</strain>
    </source>
</reference>
<dbReference type="Gene3D" id="3.40.50.720">
    <property type="entry name" value="NAD(P)-binding Rossmann-like Domain"/>
    <property type="match status" value="1"/>
</dbReference>
<dbReference type="InterPro" id="IPR052228">
    <property type="entry name" value="Sec_Metab_Biosynth_Oxidored"/>
</dbReference>
<dbReference type="EMBL" id="JBFXLT010000115">
    <property type="protein sequence ID" value="KAL2808336.1"/>
    <property type="molecule type" value="Genomic_DNA"/>
</dbReference>
<keyword evidence="2" id="KW-0472">Membrane</keyword>